<gene>
    <name evidence="6" type="ORF">PNEG_01066</name>
</gene>
<dbReference type="InterPro" id="IPR039856">
    <property type="entry name" value="EMC2-like"/>
</dbReference>
<comment type="caution">
    <text evidence="6">The sequence shown here is derived from an EMBL/GenBank/DDBJ whole genome shotgun (WGS) entry which is preliminary data.</text>
</comment>
<evidence type="ECO:0000256" key="4">
    <source>
        <dbReference type="RuleBase" id="RU367091"/>
    </source>
</evidence>
<evidence type="ECO:0000313" key="7">
    <source>
        <dbReference type="Proteomes" id="UP000011958"/>
    </source>
</evidence>
<organism evidence="6 7">
    <name type="scientific">Pneumocystis murina (strain B123)</name>
    <name type="common">Mouse pneumocystis pneumonia agent</name>
    <name type="synonym">Pneumocystis carinii f. sp. muris</name>
    <dbReference type="NCBI Taxonomy" id="1069680"/>
    <lineage>
        <taxon>Eukaryota</taxon>
        <taxon>Fungi</taxon>
        <taxon>Dikarya</taxon>
        <taxon>Ascomycota</taxon>
        <taxon>Taphrinomycotina</taxon>
        <taxon>Pneumocystomycetes</taxon>
        <taxon>Pneumocystaceae</taxon>
        <taxon>Pneumocystis</taxon>
    </lineage>
</organism>
<dbReference type="EMBL" id="AFWA02000003">
    <property type="protein sequence ID" value="EMR10920.1"/>
    <property type="molecule type" value="Genomic_DNA"/>
</dbReference>
<dbReference type="InterPro" id="IPR055217">
    <property type="entry name" value="TPR_EMC2"/>
</dbReference>
<comment type="subcellular location">
    <subcellularLocation>
        <location evidence="4">Endoplasmic reticulum membrane</location>
        <topology evidence="4">Peripheral membrane protein</topology>
        <orientation evidence="4">Cytoplasmic side</orientation>
    </subcellularLocation>
</comment>
<proteinExistence type="inferred from homology"/>
<feature type="repeat" description="TPR" evidence="3">
    <location>
        <begin position="145"/>
        <end position="178"/>
    </location>
</feature>
<keyword evidence="4" id="KW-0256">Endoplasmic reticulum</keyword>
<comment type="subunit">
    <text evidence="4">Component of the ER membrane protein complex (EMC).</text>
</comment>
<evidence type="ECO:0000256" key="1">
    <source>
        <dbReference type="ARBA" id="ARBA00022737"/>
    </source>
</evidence>
<comment type="function">
    <text evidence="4">Part of the endoplasmic reticulum membrane protein complex (EMC) that enables the energy-independent insertion into endoplasmic reticulum membranes of newly synthesized membrane proteins.</text>
</comment>
<dbReference type="Proteomes" id="UP000011958">
    <property type="component" value="Unassembled WGS sequence"/>
</dbReference>
<dbReference type="Pfam" id="PF22890">
    <property type="entry name" value="TPR_EMC2"/>
    <property type="match status" value="1"/>
</dbReference>
<dbReference type="Gene3D" id="1.25.40.10">
    <property type="entry name" value="Tetratricopeptide repeat domain"/>
    <property type="match status" value="1"/>
</dbReference>
<evidence type="ECO:0000256" key="3">
    <source>
        <dbReference type="PROSITE-ProRule" id="PRU00339"/>
    </source>
</evidence>
<dbReference type="SUPFAM" id="SSF48452">
    <property type="entry name" value="TPR-like"/>
    <property type="match status" value="1"/>
</dbReference>
<dbReference type="InterPro" id="IPR019734">
    <property type="entry name" value="TPR_rpt"/>
</dbReference>
<keyword evidence="7" id="KW-1185">Reference proteome</keyword>
<evidence type="ECO:0000313" key="6">
    <source>
        <dbReference type="EMBL" id="EMR10920.1"/>
    </source>
</evidence>
<dbReference type="OrthoDB" id="124397at2759"/>
<dbReference type="InterPro" id="IPR011990">
    <property type="entry name" value="TPR-like_helical_dom_sf"/>
</dbReference>
<dbReference type="GeneID" id="19894763"/>
<keyword evidence="1" id="KW-0677">Repeat</keyword>
<dbReference type="GO" id="GO:0072546">
    <property type="term" value="C:EMC complex"/>
    <property type="evidence" value="ECO:0007669"/>
    <property type="project" value="UniProtKB-UniRule"/>
</dbReference>
<dbReference type="VEuPathDB" id="FungiDB:PNEG_01066"/>
<dbReference type="eggNOG" id="KOG3060">
    <property type="taxonomic scope" value="Eukaryota"/>
</dbReference>
<feature type="domain" description="EMC2 TPR-like" evidence="5">
    <location>
        <begin position="81"/>
        <end position="188"/>
    </location>
</feature>
<protein>
    <recommendedName>
        <fullName evidence="4">ER membrane protein complex subunit 2</fullName>
    </recommendedName>
</protein>
<dbReference type="HOGENOM" id="CLU_052388_1_2_1"/>
<accession>M7PAN5</accession>
<dbReference type="PROSITE" id="PS50005">
    <property type="entry name" value="TPR"/>
    <property type="match status" value="1"/>
</dbReference>
<evidence type="ECO:0000256" key="2">
    <source>
        <dbReference type="ARBA" id="ARBA00022803"/>
    </source>
</evidence>
<sequence length="299" mass="34548">MHKNIEALRRLRMTNSSCPENVLKLSKPIIQSNNPSLFRDEIWEIYEQTFLASLEIGDDELANQCLTELLKKFTTSTSVIALKGLYLEAIGNTSEALKYYNDILSKDESNIPILKRRITLLRSLGKTEEAINELVKFLDIWYLDAEAWAELADIYFSFHLYKKALFCYSELLLLQPSSHLIHARCALVLYIQSFTKPNLLHAAAKEYLRSIELNENFLQGFCGLKECCISLLKQPSSFWNTNKKINYEISVFKEKPLNIKKVKSLDEIASKMLRKFLHEGKPPINEKNVQKYVKSLIES</sequence>
<dbReference type="STRING" id="1069680.M7PAN5"/>
<dbReference type="AlphaFoldDB" id="M7PAN5"/>
<reference evidence="7" key="1">
    <citation type="journal article" date="2016" name="Nat. Commun.">
        <title>Genome analysis of three Pneumocystis species reveals adaptation mechanisms to life exclusively in mammalian hosts.</title>
        <authorList>
            <person name="Ma L."/>
            <person name="Chen Z."/>
            <person name="Huang D.W."/>
            <person name="Kutty G."/>
            <person name="Ishihara M."/>
            <person name="Wang H."/>
            <person name="Abouelleil A."/>
            <person name="Bishop L."/>
            <person name="Davey E."/>
            <person name="Deng R."/>
            <person name="Deng X."/>
            <person name="Fan L."/>
            <person name="Fantoni G."/>
            <person name="Fitzgerald M."/>
            <person name="Gogineni E."/>
            <person name="Goldberg J.M."/>
            <person name="Handley G."/>
            <person name="Hu X."/>
            <person name="Huber C."/>
            <person name="Jiao X."/>
            <person name="Jones K."/>
            <person name="Levin J.Z."/>
            <person name="Liu Y."/>
            <person name="Macdonald P."/>
            <person name="Melnikov A."/>
            <person name="Raley C."/>
            <person name="Sassi M."/>
            <person name="Sherman B.T."/>
            <person name="Song X."/>
            <person name="Sykes S."/>
            <person name="Tran B."/>
            <person name="Walsh L."/>
            <person name="Xia Y."/>
            <person name="Yang J."/>
            <person name="Young S."/>
            <person name="Zeng Q."/>
            <person name="Zheng X."/>
            <person name="Stephens R."/>
            <person name="Nusbaum C."/>
            <person name="Birren B.W."/>
            <person name="Azadi P."/>
            <person name="Lempicki R.A."/>
            <person name="Cuomo C.A."/>
            <person name="Kovacs J.A."/>
        </authorList>
    </citation>
    <scope>NUCLEOTIDE SEQUENCE [LARGE SCALE GENOMIC DNA]</scope>
    <source>
        <strain evidence="7">B123</strain>
    </source>
</reference>
<dbReference type="RefSeq" id="XP_007872977.1">
    <property type="nucleotide sequence ID" value="XM_007874786.1"/>
</dbReference>
<evidence type="ECO:0000259" key="5">
    <source>
        <dbReference type="Pfam" id="PF22890"/>
    </source>
</evidence>
<keyword evidence="2 3" id="KW-0802">TPR repeat</keyword>
<dbReference type="PANTHER" id="PTHR12760">
    <property type="entry name" value="TETRATRICOPEPTIDE REPEAT PROTEIN"/>
    <property type="match status" value="1"/>
</dbReference>
<dbReference type="SMART" id="SM00028">
    <property type="entry name" value="TPR"/>
    <property type="match status" value="2"/>
</dbReference>
<keyword evidence="4" id="KW-0472">Membrane</keyword>
<comment type="similarity">
    <text evidence="4">Belongs to the EMC2 family.</text>
</comment>
<dbReference type="OMA" id="MSDQEGW"/>
<name>M7PAN5_PNEMU</name>